<evidence type="ECO:0000256" key="5">
    <source>
        <dbReference type="SAM" id="Phobius"/>
    </source>
</evidence>
<dbReference type="EMBL" id="NBIM01000001">
    <property type="protein sequence ID" value="OXY82460.1"/>
    <property type="molecule type" value="Genomic_DNA"/>
</dbReference>
<proteinExistence type="predicted"/>
<keyword evidence="7" id="KW-1185">Reference proteome</keyword>
<organism evidence="6 7">
    <name type="scientific">Oceanimonas doudoroffii</name>
    <dbReference type="NCBI Taxonomy" id="84158"/>
    <lineage>
        <taxon>Bacteria</taxon>
        <taxon>Pseudomonadati</taxon>
        <taxon>Pseudomonadota</taxon>
        <taxon>Gammaproteobacteria</taxon>
        <taxon>Aeromonadales</taxon>
        <taxon>Aeromonadaceae</taxon>
        <taxon>Oceanimonas</taxon>
    </lineage>
</organism>
<protein>
    <recommendedName>
        <fullName evidence="8">DoxX family protein</fullName>
    </recommendedName>
</protein>
<evidence type="ECO:0000313" key="7">
    <source>
        <dbReference type="Proteomes" id="UP000242757"/>
    </source>
</evidence>
<feature type="transmembrane region" description="Helical" evidence="5">
    <location>
        <begin position="40"/>
        <end position="58"/>
    </location>
</feature>
<dbReference type="Proteomes" id="UP000242757">
    <property type="component" value="Unassembled WGS sequence"/>
</dbReference>
<dbReference type="GO" id="GO:0016020">
    <property type="term" value="C:membrane"/>
    <property type="evidence" value="ECO:0007669"/>
    <property type="project" value="UniProtKB-SubCell"/>
</dbReference>
<evidence type="ECO:0008006" key="8">
    <source>
        <dbReference type="Google" id="ProtNLM"/>
    </source>
</evidence>
<keyword evidence="3 5" id="KW-1133">Transmembrane helix</keyword>
<keyword evidence="4 5" id="KW-0472">Membrane</keyword>
<comment type="caution">
    <text evidence="6">The sequence shown here is derived from an EMBL/GenBank/DDBJ whole genome shotgun (WGS) entry which is preliminary data.</text>
</comment>
<dbReference type="AlphaFoldDB" id="A0A233RGE4"/>
<name>A0A233RGE4_9GAMM</name>
<reference evidence="6 7" key="1">
    <citation type="submission" date="2017-08" db="EMBL/GenBank/DDBJ databases">
        <title>A Genome Sequence of Oceanimonas doudoroffii ATCC 27123T.</title>
        <authorList>
            <person name="Brennan M.A."/>
            <person name="Maclea K.S."/>
            <person name="Mcclelland W.D."/>
            <person name="Trachtenberg A.M."/>
        </authorList>
    </citation>
    <scope>NUCLEOTIDE SEQUENCE [LARGE SCALE GENOMIC DNA]</scope>
    <source>
        <strain evidence="6 7">ATCC 27123</strain>
    </source>
</reference>
<dbReference type="InterPro" id="IPR032808">
    <property type="entry name" value="DoxX"/>
</dbReference>
<dbReference type="Pfam" id="PF13564">
    <property type="entry name" value="DoxX_2"/>
    <property type="match status" value="1"/>
</dbReference>
<dbReference type="RefSeq" id="WP_094199241.1">
    <property type="nucleotide sequence ID" value="NZ_NBIM01000001.1"/>
</dbReference>
<comment type="subcellular location">
    <subcellularLocation>
        <location evidence="1">Membrane</location>
        <topology evidence="1">Multi-pass membrane protein</topology>
    </subcellularLocation>
</comment>
<gene>
    <name evidence="6" type="ORF">B6S08_02720</name>
</gene>
<accession>A0A233RGE4</accession>
<sequence>MKIKPLSALLALVFLASGGAKLAGLEFEVAAFARWGYPSWFMYFTGVVEVAGGIGLLIGRVAALAAASMVLVMIGAVTTHVIHAEWGTLMVATVILVLAILRAWLGRNDLFALLQRR</sequence>
<evidence type="ECO:0000256" key="4">
    <source>
        <dbReference type="ARBA" id="ARBA00023136"/>
    </source>
</evidence>
<dbReference type="OrthoDB" id="795468at2"/>
<feature type="transmembrane region" description="Helical" evidence="5">
    <location>
        <begin position="63"/>
        <end position="82"/>
    </location>
</feature>
<keyword evidence="2 5" id="KW-0812">Transmembrane</keyword>
<feature type="transmembrane region" description="Helical" evidence="5">
    <location>
        <begin position="88"/>
        <end position="105"/>
    </location>
</feature>
<evidence type="ECO:0000256" key="2">
    <source>
        <dbReference type="ARBA" id="ARBA00022692"/>
    </source>
</evidence>
<evidence type="ECO:0000256" key="3">
    <source>
        <dbReference type="ARBA" id="ARBA00022989"/>
    </source>
</evidence>
<evidence type="ECO:0000313" key="6">
    <source>
        <dbReference type="EMBL" id="OXY82460.1"/>
    </source>
</evidence>
<evidence type="ECO:0000256" key="1">
    <source>
        <dbReference type="ARBA" id="ARBA00004141"/>
    </source>
</evidence>